<dbReference type="InterPro" id="IPR027417">
    <property type="entry name" value="P-loop_NTPase"/>
</dbReference>
<name>A0ABP7IHJ0_9ACTN</name>
<dbReference type="RefSeq" id="WP_344943112.1">
    <property type="nucleotide sequence ID" value="NZ_BAAAZR010000010.1"/>
</dbReference>
<evidence type="ECO:0000313" key="1">
    <source>
        <dbReference type="EMBL" id="GAA3818568.1"/>
    </source>
</evidence>
<proteinExistence type="predicted"/>
<dbReference type="Gene3D" id="3.40.50.300">
    <property type="entry name" value="P-loop containing nucleotide triphosphate hydrolases"/>
    <property type="match status" value="1"/>
</dbReference>
<keyword evidence="2" id="KW-1185">Reference proteome</keyword>
<protein>
    <recommendedName>
        <fullName evidence="3">Sulfotransferase family protein</fullName>
    </recommendedName>
</protein>
<evidence type="ECO:0000313" key="2">
    <source>
        <dbReference type="Proteomes" id="UP001500888"/>
    </source>
</evidence>
<accession>A0ABP7IHJ0</accession>
<dbReference type="SUPFAM" id="SSF52540">
    <property type="entry name" value="P-loop containing nucleoside triphosphate hydrolases"/>
    <property type="match status" value="1"/>
</dbReference>
<dbReference type="PROSITE" id="PS51257">
    <property type="entry name" value="PROKAR_LIPOPROTEIN"/>
    <property type="match status" value="1"/>
</dbReference>
<organism evidence="1 2">
    <name type="scientific">Sphaerisporangium flaviroseum</name>
    <dbReference type="NCBI Taxonomy" id="509199"/>
    <lineage>
        <taxon>Bacteria</taxon>
        <taxon>Bacillati</taxon>
        <taxon>Actinomycetota</taxon>
        <taxon>Actinomycetes</taxon>
        <taxon>Streptosporangiales</taxon>
        <taxon>Streptosporangiaceae</taxon>
        <taxon>Sphaerisporangium</taxon>
    </lineage>
</organism>
<dbReference type="Proteomes" id="UP001500888">
    <property type="component" value="Unassembled WGS sequence"/>
</dbReference>
<dbReference type="EMBL" id="BAAAZR010000010">
    <property type="protein sequence ID" value="GAA3818568.1"/>
    <property type="molecule type" value="Genomic_DNA"/>
</dbReference>
<comment type="caution">
    <text evidence="1">The sequence shown here is derived from an EMBL/GenBank/DDBJ whole genome shotgun (WGS) entry which is preliminary data.</text>
</comment>
<sequence length="287" mass="31329">MSKSISSPFAVFVLGSPRSGTTLMGALIGSCSNVADLGEYGGFYLSHAVAHEELGTMPTPYLADYLSSLREHSEVFAQSVALAGNASCYVDSTPWNLLVAHELARQLPDAVFVLMLRHYGGVVQSLARSDVSKHSWAGRNWRERAAVWRNVYQHALDLPMDRTIPVGYEALCREPAGTIGTLKNALRARGVMADTMDLGMLAISHATDPRHARPVIGRRSGDGAVAVRPIRTWDPSGWSRSIRQEVEEEVADVDAMLRSRFPSAYWTPSGGEASFFRSREGALHGSR</sequence>
<gene>
    <name evidence="1" type="ORF">GCM10022226_43860</name>
</gene>
<evidence type="ECO:0008006" key="3">
    <source>
        <dbReference type="Google" id="ProtNLM"/>
    </source>
</evidence>
<dbReference type="Pfam" id="PF13469">
    <property type="entry name" value="Sulfotransfer_3"/>
    <property type="match status" value="1"/>
</dbReference>
<reference evidence="2" key="1">
    <citation type="journal article" date="2019" name="Int. J. Syst. Evol. Microbiol.">
        <title>The Global Catalogue of Microorganisms (GCM) 10K type strain sequencing project: providing services to taxonomists for standard genome sequencing and annotation.</title>
        <authorList>
            <consortium name="The Broad Institute Genomics Platform"/>
            <consortium name="The Broad Institute Genome Sequencing Center for Infectious Disease"/>
            <person name="Wu L."/>
            <person name="Ma J."/>
        </authorList>
    </citation>
    <scope>NUCLEOTIDE SEQUENCE [LARGE SCALE GENOMIC DNA]</scope>
    <source>
        <strain evidence="2">JCM 16908</strain>
    </source>
</reference>